<dbReference type="CDD" id="cd00771">
    <property type="entry name" value="ThrRS_core"/>
    <property type="match status" value="1"/>
</dbReference>
<evidence type="ECO:0000256" key="11">
    <source>
        <dbReference type="ARBA" id="ARBA00023146"/>
    </source>
</evidence>
<dbReference type="GO" id="GO:0005524">
    <property type="term" value="F:ATP binding"/>
    <property type="evidence" value="ECO:0007669"/>
    <property type="project" value="UniProtKB-UniRule"/>
</dbReference>
<dbReference type="Pfam" id="PF00587">
    <property type="entry name" value="tRNA-synt_2b"/>
    <property type="match status" value="1"/>
</dbReference>
<dbReference type="STRING" id="267748.MMOB5680"/>
<comment type="subcellular location">
    <subcellularLocation>
        <location evidence="13">Cytoplasm</location>
    </subcellularLocation>
</comment>
<comment type="caution">
    <text evidence="13">Lacks conserved residue(s) required for the propagation of feature annotation.</text>
</comment>
<dbReference type="InterPro" id="IPR045864">
    <property type="entry name" value="aa-tRNA-synth_II/BPL/LPL"/>
</dbReference>
<dbReference type="PANTHER" id="PTHR11451:SF56">
    <property type="entry name" value="THREONINE--TRNA LIGASE 1"/>
    <property type="match status" value="1"/>
</dbReference>
<dbReference type="GO" id="GO:0004829">
    <property type="term" value="F:threonine-tRNA ligase activity"/>
    <property type="evidence" value="ECO:0007669"/>
    <property type="project" value="UniProtKB-UniRule"/>
</dbReference>
<evidence type="ECO:0000256" key="3">
    <source>
        <dbReference type="ARBA" id="ARBA00022555"/>
    </source>
</evidence>
<keyword evidence="7 13" id="KW-0862">Zinc</keyword>
<dbReference type="KEGG" id="mmo:MMOB5680"/>
<comment type="cofactor">
    <cofactor evidence="13">
        <name>Zn(2+)</name>
        <dbReference type="ChEBI" id="CHEBI:29105"/>
    </cofactor>
    <text evidence="13">Binds 1 zinc ion per subunit.</text>
</comment>
<evidence type="ECO:0000313" key="15">
    <source>
        <dbReference type="EMBL" id="AAT28054.1"/>
    </source>
</evidence>
<dbReference type="InterPro" id="IPR036621">
    <property type="entry name" value="Anticodon-bd_dom_sf"/>
</dbReference>
<keyword evidence="8 13" id="KW-0067">ATP-binding</keyword>
<dbReference type="AlphaFoldDB" id="Q6KH76"/>
<proteinExistence type="inferred from homology"/>
<keyword evidence="10 13" id="KW-0648">Protein biosynthesis</keyword>
<dbReference type="Gene3D" id="3.30.930.10">
    <property type="entry name" value="Bira Bifunctional Protein, Domain 2"/>
    <property type="match status" value="1"/>
</dbReference>
<dbReference type="Gene3D" id="3.40.50.800">
    <property type="entry name" value="Anticodon-binding domain"/>
    <property type="match status" value="1"/>
</dbReference>
<dbReference type="GO" id="GO:0005737">
    <property type="term" value="C:cytoplasm"/>
    <property type="evidence" value="ECO:0007669"/>
    <property type="project" value="UniProtKB-SubCell"/>
</dbReference>
<feature type="binding site" evidence="13">
    <location>
        <position position="454"/>
    </location>
    <ligand>
        <name>Zn(2+)</name>
        <dbReference type="ChEBI" id="CHEBI:29105"/>
        <note>catalytic</note>
    </ligand>
</feature>
<dbReference type="SUPFAM" id="SSF52954">
    <property type="entry name" value="Class II aaRS ABD-related"/>
    <property type="match status" value="1"/>
</dbReference>
<dbReference type="HAMAP" id="MF_00184">
    <property type="entry name" value="Thr_tRNA_synth"/>
    <property type="match status" value="1"/>
</dbReference>
<keyword evidence="5 13" id="KW-0479">Metal-binding</keyword>
<dbReference type="SMART" id="SM00863">
    <property type="entry name" value="tRNA_SAD"/>
    <property type="match status" value="1"/>
</dbReference>
<dbReference type="PRINTS" id="PR01047">
    <property type="entry name" value="TRNASYNTHTHR"/>
</dbReference>
<comment type="catalytic activity">
    <reaction evidence="12 13">
        <text>tRNA(Thr) + L-threonine + ATP = L-threonyl-tRNA(Thr) + AMP + diphosphate + H(+)</text>
        <dbReference type="Rhea" id="RHEA:24624"/>
        <dbReference type="Rhea" id="RHEA-COMP:9670"/>
        <dbReference type="Rhea" id="RHEA-COMP:9704"/>
        <dbReference type="ChEBI" id="CHEBI:15378"/>
        <dbReference type="ChEBI" id="CHEBI:30616"/>
        <dbReference type="ChEBI" id="CHEBI:33019"/>
        <dbReference type="ChEBI" id="CHEBI:57926"/>
        <dbReference type="ChEBI" id="CHEBI:78442"/>
        <dbReference type="ChEBI" id="CHEBI:78534"/>
        <dbReference type="ChEBI" id="CHEBI:456215"/>
        <dbReference type="EC" id="6.1.1.3"/>
    </reaction>
</comment>
<evidence type="ECO:0000313" key="16">
    <source>
        <dbReference type="Proteomes" id="UP000009072"/>
    </source>
</evidence>
<dbReference type="Gene3D" id="3.30.980.10">
    <property type="entry name" value="Threonyl-trna Synthetase, Chain A, domain 2"/>
    <property type="match status" value="1"/>
</dbReference>
<evidence type="ECO:0000256" key="2">
    <source>
        <dbReference type="ARBA" id="ARBA00022490"/>
    </source>
</evidence>
<dbReference type="RefSeq" id="WP_011265088.1">
    <property type="nucleotide sequence ID" value="NC_006908.1"/>
</dbReference>
<dbReference type="GO" id="GO:0006435">
    <property type="term" value="P:threonyl-tRNA aminoacylation"/>
    <property type="evidence" value="ECO:0007669"/>
    <property type="project" value="UniProtKB-UniRule"/>
</dbReference>
<dbReference type="FunFam" id="3.30.930.10:FF:000002">
    <property type="entry name" value="Threonine--tRNA ligase"/>
    <property type="match status" value="1"/>
</dbReference>
<evidence type="ECO:0000259" key="14">
    <source>
        <dbReference type="PROSITE" id="PS50862"/>
    </source>
</evidence>
<evidence type="ECO:0000256" key="1">
    <source>
        <dbReference type="ARBA" id="ARBA00008226"/>
    </source>
</evidence>
<dbReference type="InterPro" id="IPR002320">
    <property type="entry name" value="Thr-tRNA-ligase_IIa"/>
</dbReference>
<dbReference type="Gene3D" id="3.30.54.20">
    <property type="match status" value="1"/>
</dbReference>
<keyword evidence="11 13" id="KW-0030">Aminoacyl-tRNA synthetase</keyword>
<dbReference type="GO" id="GO:0046872">
    <property type="term" value="F:metal ion binding"/>
    <property type="evidence" value="ECO:0007669"/>
    <property type="project" value="UniProtKB-KW"/>
</dbReference>
<dbReference type="EMBL" id="AE017308">
    <property type="protein sequence ID" value="AAT28054.1"/>
    <property type="molecule type" value="Genomic_DNA"/>
</dbReference>
<feature type="domain" description="Aminoacyl-transfer RNA synthetases class-II family profile" evidence="14">
    <location>
        <begin position="208"/>
        <end position="477"/>
    </location>
</feature>
<feature type="binding site" evidence="13">
    <location>
        <position position="273"/>
    </location>
    <ligand>
        <name>Zn(2+)</name>
        <dbReference type="ChEBI" id="CHEBI:29105"/>
        <note>catalytic</note>
    </ligand>
</feature>
<evidence type="ECO:0000256" key="4">
    <source>
        <dbReference type="ARBA" id="ARBA00022598"/>
    </source>
</evidence>
<organism evidence="15 16">
    <name type="scientific">Mycoplasma mobile (strain ATCC 43663 / 163K / NCTC 11711)</name>
    <name type="common">Mesomycoplasma mobile</name>
    <dbReference type="NCBI Taxonomy" id="267748"/>
    <lineage>
        <taxon>Bacteria</taxon>
        <taxon>Bacillati</taxon>
        <taxon>Mycoplasmatota</taxon>
        <taxon>Mycoplasmoidales</taxon>
        <taxon>Metamycoplasmataceae</taxon>
        <taxon>Mesomycoplasma</taxon>
    </lineage>
</organism>
<comment type="subunit">
    <text evidence="13">Homodimer.</text>
</comment>
<dbReference type="Proteomes" id="UP000009072">
    <property type="component" value="Chromosome"/>
</dbReference>
<keyword evidence="3 13" id="KW-0820">tRNA-binding</keyword>
<dbReference type="PROSITE" id="PS50862">
    <property type="entry name" value="AA_TRNA_LIGASE_II"/>
    <property type="match status" value="1"/>
</dbReference>
<dbReference type="HOGENOM" id="CLU_008554_3_2_14"/>
<dbReference type="OrthoDB" id="9802304at2"/>
<dbReference type="BRENDA" id="6.1.1.3">
    <property type="organism ID" value="10542"/>
</dbReference>
<dbReference type="CDD" id="cd00860">
    <property type="entry name" value="ThrRS_anticodon"/>
    <property type="match status" value="1"/>
</dbReference>
<keyword evidence="16" id="KW-1185">Reference proteome</keyword>
<keyword evidence="4 13" id="KW-0436">Ligase</keyword>
<evidence type="ECO:0000256" key="13">
    <source>
        <dbReference type="HAMAP-Rule" id="MF_00184"/>
    </source>
</evidence>
<evidence type="ECO:0000256" key="8">
    <source>
        <dbReference type="ARBA" id="ARBA00022840"/>
    </source>
</evidence>
<dbReference type="EC" id="6.1.1.3" evidence="13"/>
<evidence type="ECO:0000256" key="12">
    <source>
        <dbReference type="ARBA" id="ARBA00049515"/>
    </source>
</evidence>
<gene>
    <name evidence="13 15" type="primary">thrS</name>
    <name evidence="15" type="ordered locus">MMOB5680</name>
</gene>
<accession>Q6KH76</accession>
<evidence type="ECO:0000256" key="7">
    <source>
        <dbReference type="ARBA" id="ARBA00022833"/>
    </source>
</evidence>
<keyword evidence="6 13" id="KW-0547">Nucleotide-binding</keyword>
<evidence type="ECO:0000256" key="9">
    <source>
        <dbReference type="ARBA" id="ARBA00022884"/>
    </source>
</evidence>
<keyword evidence="2 13" id="KW-0963">Cytoplasm</keyword>
<dbReference type="Pfam" id="PF07973">
    <property type="entry name" value="tRNA_SAD"/>
    <property type="match status" value="1"/>
</dbReference>
<dbReference type="eggNOG" id="COG0441">
    <property type="taxonomic scope" value="Bacteria"/>
</dbReference>
<reference evidence="15 16" key="1">
    <citation type="journal article" date="2004" name="Genome Res.">
        <title>The complete genome and proteome of Mycoplasma mobile.</title>
        <authorList>
            <person name="Jaffe J.D."/>
            <person name="Stange-Thomann N."/>
            <person name="Smith C."/>
            <person name="DeCaprio D."/>
            <person name="Fisher S."/>
            <person name="Butler J."/>
            <person name="Calvo S."/>
            <person name="Elkins T."/>
            <person name="FitzGerald M.G."/>
            <person name="Hafez N."/>
            <person name="Kodira C.D."/>
            <person name="Major J."/>
            <person name="Wang S."/>
            <person name="Wilkinson J."/>
            <person name="Nicol R."/>
            <person name="Nusbaum C."/>
            <person name="Birren B."/>
            <person name="Berg H.C."/>
            <person name="Church G.M."/>
        </authorList>
    </citation>
    <scope>NUCLEOTIDE SEQUENCE [LARGE SCALE GENOMIC DNA]</scope>
    <source>
        <strain evidence="16">ATCC 43663 / 163K / NCTC 11711</strain>
    </source>
</reference>
<feature type="binding site" evidence="13">
    <location>
        <position position="324"/>
    </location>
    <ligand>
        <name>Zn(2+)</name>
        <dbReference type="ChEBI" id="CHEBI:29105"/>
        <note>catalytic</note>
    </ligand>
</feature>
<dbReference type="InterPro" id="IPR006195">
    <property type="entry name" value="aa-tRNA-synth_II"/>
</dbReference>
<dbReference type="NCBIfam" id="TIGR00418">
    <property type="entry name" value="thrS"/>
    <property type="match status" value="1"/>
</dbReference>
<dbReference type="SUPFAM" id="SSF55681">
    <property type="entry name" value="Class II aaRS and biotin synthetases"/>
    <property type="match status" value="1"/>
</dbReference>
<dbReference type="PANTHER" id="PTHR11451">
    <property type="entry name" value="THREONINE-TRNA LIGASE"/>
    <property type="match status" value="1"/>
</dbReference>
<dbReference type="InterPro" id="IPR004154">
    <property type="entry name" value="Anticodon-bd"/>
</dbReference>
<keyword evidence="9 13" id="KW-0694">RNA-binding</keyword>
<dbReference type="SUPFAM" id="SSF55186">
    <property type="entry name" value="ThrRS/AlaRS common domain"/>
    <property type="match status" value="1"/>
</dbReference>
<dbReference type="GO" id="GO:0000049">
    <property type="term" value="F:tRNA binding"/>
    <property type="evidence" value="ECO:0007669"/>
    <property type="project" value="UniProtKB-KW"/>
</dbReference>
<evidence type="ECO:0000256" key="5">
    <source>
        <dbReference type="ARBA" id="ARBA00022723"/>
    </source>
</evidence>
<dbReference type="InterPro" id="IPR018163">
    <property type="entry name" value="Thr/Ala-tRNA-synth_IIc_edit"/>
</dbReference>
<dbReference type="InterPro" id="IPR012947">
    <property type="entry name" value="tRNA_SAD"/>
</dbReference>
<dbReference type="InterPro" id="IPR047246">
    <property type="entry name" value="ThrRS_anticodon"/>
</dbReference>
<evidence type="ECO:0000256" key="6">
    <source>
        <dbReference type="ARBA" id="ARBA00022741"/>
    </source>
</evidence>
<protein>
    <recommendedName>
        <fullName evidence="13">Threonine--tRNA ligase</fullName>
        <ecNumber evidence="13">6.1.1.3</ecNumber>
    </recommendedName>
    <alternativeName>
        <fullName evidence="13">Threonyl-tRNA synthetase</fullName>
        <shortName evidence="13">ThrRS</shortName>
    </alternativeName>
</protein>
<dbReference type="Pfam" id="PF03129">
    <property type="entry name" value="HGTP_anticodon"/>
    <property type="match status" value="1"/>
</dbReference>
<dbReference type="InterPro" id="IPR002314">
    <property type="entry name" value="aa-tRNA-synt_IIb"/>
</dbReference>
<name>Q6KH76_MYCM1</name>
<sequence>MKANKQLNHTASHLLATAVLKLFPNTKLGFGPAIDEGFYYDFKFEKPLLEEDLKKIKKEMQKITKQNYILEKHHGEDFFNSEKPFKKELYDELKQKGENVTFYAIKDPRLNKIIFNDLCLGNHIQNVSEVKHFELLSIAGAYWRGNSDKEQLTRIYGTAWETQEELDQYLDLLKERKERDHRTIAKNLDLFMFSPLSGLGFPIWLENGMKIKNAIMKTVLELDDRYGFDEVHTPIVGEQKLYETSGHWAHYKDDMYPPIKVENENLILRPMTCPHHILIFNSRLYSYRDLPKRFSEQSWLFRHEKSGALTGFERVRALQLTEGHIFARKSQIVDEFKHLYKMINEALSIFGIKIDYVSFSRRDPKDKEKFYQDDKLWETAEKDLETVLKELKIEYKEMIGEAAFYGPKIDFQVRTVLNHEITMSTLQLDFLLPEKFDMSYVNENNEREKPVLIHRGLIGTYERFLSILLEQNKGVFPFWLAPKQFAIAVVNPNDKMQIEYADSVYKTLKSKKFHVYFDNRDERLSKKIREAQISKTKYIFVIGEEEAKTKTITIRAYGEESTTTSTIENFLKNLDYKKA</sequence>
<evidence type="ECO:0000256" key="10">
    <source>
        <dbReference type="ARBA" id="ARBA00022917"/>
    </source>
</evidence>
<comment type="similarity">
    <text evidence="1 13">Belongs to the class-II aminoacyl-tRNA synthetase family.</text>
</comment>
<dbReference type="InterPro" id="IPR033728">
    <property type="entry name" value="ThrRS_core"/>
</dbReference>